<dbReference type="EMBL" id="JACBXV010000320">
    <property type="protein sequence ID" value="NYS70439.1"/>
    <property type="molecule type" value="Genomic_DNA"/>
</dbReference>
<evidence type="ECO:0000313" key="1">
    <source>
        <dbReference type="EMBL" id="NYS70439.1"/>
    </source>
</evidence>
<dbReference type="InterPro" id="IPR014942">
    <property type="entry name" value="AbiEii"/>
</dbReference>
<dbReference type="Pfam" id="PF08843">
    <property type="entry name" value="AbiEii"/>
    <property type="match status" value="1"/>
</dbReference>
<keyword evidence="1" id="KW-0808">Transferase</keyword>
<reference evidence="1 2" key="1">
    <citation type="submission" date="2020-07" db="EMBL/GenBank/DDBJ databases">
        <title>MOT database genomes.</title>
        <authorList>
            <person name="Joseph S."/>
            <person name="Aduse-Opoku J."/>
            <person name="Hashim A."/>
            <person name="Wade W."/>
            <person name="Curtis M."/>
        </authorList>
    </citation>
    <scope>NUCLEOTIDE SEQUENCE [LARGE SCALE GENOMIC DNA]</scope>
    <source>
        <strain evidence="1 2">WMus004</strain>
    </source>
</reference>
<evidence type="ECO:0000313" key="2">
    <source>
        <dbReference type="Proteomes" id="UP000572528"/>
    </source>
</evidence>
<dbReference type="GO" id="GO:0016740">
    <property type="term" value="F:transferase activity"/>
    <property type="evidence" value="ECO:0007669"/>
    <property type="project" value="UniProtKB-KW"/>
</dbReference>
<dbReference type="AlphaFoldDB" id="A0A853EMG9"/>
<proteinExistence type="predicted"/>
<dbReference type="Gene3D" id="1.20.58.1790">
    <property type="entry name" value="JHP933, helical tail domain"/>
    <property type="match status" value="1"/>
</dbReference>
<accession>A0A853EMG9</accession>
<dbReference type="Proteomes" id="UP000572528">
    <property type="component" value="Unassembled WGS sequence"/>
</dbReference>
<protein>
    <submittedName>
        <fullName evidence="1">Nucleotidyl transferase AbiEii/AbiGii toxin family protein</fullName>
    </submittedName>
</protein>
<comment type="caution">
    <text evidence="1">The sequence shown here is derived from an EMBL/GenBank/DDBJ whole genome shotgun (WGS) entry which is preliminary data.</text>
</comment>
<dbReference type="Gene3D" id="3.10.450.620">
    <property type="entry name" value="JHP933, nucleotidyltransferase-like core domain"/>
    <property type="match status" value="1"/>
</dbReference>
<name>A0A853EMG9_9ACTO</name>
<sequence>MRHIAQEVTTRSGDTFILKGGTALLLAYGLPRFSTDLDFDGRRTSIDLSEALQAGSQAAGEQVRHLRTAKDTWAVRRHVLHDRDDAMKPLKVEVSYRQSRQIEQADLTTIDGICTYRLEKLASLKVDALVNRTKARDIFDTSYLLATYPEAITDTDLQ</sequence>
<organism evidence="1 2">
    <name type="scientific">Actinomyces bowdenii</name>
    <dbReference type="NCBI Taxonomy" id="131109"/>
    <lineage>
        <taxon>Bacteria</taxon>
        <taxon>Bacillati</taxon>
        <taxon>Actinomycetota</taxon>
        <taxon>Actinomycetes</taxon>
        <taxon>Actinomycetales</taxon>
        <taxon>Actinomycetaceae</taxon>
        <taxon>Actinomyces</taxon>
    </lineage>
</organism>
<gene>
    <name evidence="1" type="ORF">HZZ05_13180</name>
</gene>